<sequence length="370" mass="42442">MASIHLVLTDDWELFGDGSGNMRRIQFDTMKQLADIYDRFGLRGTFNVEVMQQLYHLDYGQRHPDLLALAREWESLVKDIYARGHDVQLHVHPQWHQAHYEDGQWLLNPRWSILDYSYEDAFHMLETSKAYLEALLAPDYPDYQCVAFRSGSWFLAPGDHILPILSKLGIRCDMSITKGLYTQLDHGQLDYRDIDEPFLPFYPQMHDARRLADREQPIVCVPTHSMRWGIGGGCLSVVRKVAKRLPRVVLPGFWRALVLPPNATAVAGGGVAEDYYRRTWGQNTGRASQLSKVTAFLKSQADRVSDLSTLSYLEMKLVMRDIRQRVRAAGQTVPVILENHTKNIGDFRPIEKFCEYLSQAPDVEVVTSCE</sequence>
<dbReference type="InterPro" id="IPR011330">
    <property type="entry name" value="Glyco_hydro/deAcase_b/a-brl"/>
</dbReference>
<feature type="non-terminal residue" evidence="1">
    <location>
        <position position="370"/>
    </location>
</feature>
<evidence type="ECO:0000313" key="1">
    <source>
        <dbReference type="EMBL" id="ETX06555.1"/>
    </source>
</evidence>
<proteinExistence type="predicted"/>
<dbReference type="Gene3D" id="3.20.20.370">
    <property type="entry name" value="Glycoside hydrolase/deacetylase"/>
    <property type="match status" value="1"/>
</dbReference>
<evidence type="ECO:0008006" key="3">
    <source>
        <dbReference type="Google" id="ProtNLM"/>
    </source>
</evidence>
<keyword evidence="2" id="KW-1185">Reference proteome</keyword>
<dbReference type="Proteomes" id="UP000019140">
    <property type="component" value="Unassembled WGS sequence"/>
</dbReference>
<reference evidence="1 2" key="1">
    <citation type="journal article" date="2014" name="Nature">
        <title>An environmental bacterial taxon with a large and distinct metabolic repertoire.</title>
        <authorList>
            <person name="Wilson M.C."/>
            <person name="Mori T."/>
            <person name="Ruckert C."/>
            <person name="Uria A.R."/>
            <person name="Helf M.J."/>
            <person name="Takada K."/>
            <person name="Gernert C."/>
            <person name="Steffens U.A."/>
            <person name="Heycke N."/>
            <person name="Schmitt S."/>
            <person name="Rinke C."/>
            <person name="Helfrich E.J."/>
            <person name="Brachmann A.O."/>
            <person name="Gurgui C."/>
            <person name="Wakimoto T."/>
            <person name="Kracht M."/>
            <person name="Crusemann M."/>
            <person name="Hentschel U."/>
            <person name="Abe I."/>
            <person name="Matsunaga S."/>
            <person name="Kalinowski J."/>
            <person name="Takeyama H."/>
            <person name="Piel J."/>
        </authorList>
    </citation>
    <scope>NUCLEOTIDE SEQUENCE [LARGE SCALE GENOMIC DNA]</scope>
    <source>
        <strain evidence="2">TSY2</strain>
    </source>
</reference>
<organism evidence="1 2">
    <name type="scientific">Candidatus Entotheonella gemina</name>
    <dbReference type="NCBI Taxonomy" id="1429439"/>
    <lineage>
        <taxon>Bacteria</taxon>
        <taxon>Pseudomonadati</taxon>
        <taxon>Nitrospinota/Tectimicrobiota group</taxon>
        <taxon>Candidatus Tectimicrobiota</taxon>
        <taxon>Candidatus Entotheonellia</taxon>
        <taxon>Candidatus Entotheonellales</taxon>
        <taxon>Candidatus Entotheonellaceae</taxon>
        <taxon>Candidatus Entotheonella</taxon>
    </lineage>
</organism>
<gene>
    <name evidence="1" type="ORF">ETSY2_16430</name>
</gene>
<comment type="caution">
    <text evidence="1">The sequence shown here is derived from an EMBL/GenBank/DDBJ whole genome shotgun (WGS) entry which is preliminary data.</text>
</comment>
<dbReference type="GO" id="GO:0005975">
    <property type="term" value="P:carbohydrate metabolic process"/>
    <property type="evidence" value="ECO:0007669"/>
    <property type="project" value="InterPro"/>
</dbReference>
<dbReference type="EMBL" id="AZHX01000668">
    <property type="protein sequence ID" value="ETX06555.1"/>
    <property type="molecule type" value="Genomic_DNA"/>
</dbReference>
<name>W4M8M7_9BACT</name>
<dbReference type="HOGENOM" id="CLU_749079_0_0_7"/>
<evidence type="ECO:0000313" key="2">
    <source>
        <dbReference type="Proteomes" id="UP000019140"/>
    </source>
</evidence>
<accession>W4M8M7</accession>
<dbReference type="AlphaFoldDB" id="W4M8M7"/>
<dbReference type="SUPFAM" id="SSF88713">
    <property type="entry name" value="Glycoside hydrolase/deacetylase"/>
    <property type="match status" value="1"/>
</dbReference>
<protein>
    <recommendedName>
        <fullName evidence="3">NodB homology domain-containing protein</fullName>
    </recommendedName>
</protein>